<sequence length="184" mass="19963">MFEGSIVTFGGLPPDEVYLLAEDALWDRWRDDKLFAASANDSLPAKDQTAPPTQPDAPFFPLNTWNELFKALNGDAKPPTFKNTEANRNRIRKFHDQYGGPIVFPGGKGTHPVVSKASLLQWWAEVAEKIAKAAEAAQAKAESARLTVASTSNFGQSGTVAHDIGGSVKQSKAGRAKKPKDTKR</sequence>
<dbReference type="Proteomes" id="UP000324974">
    <property type="component" value="Chromosome"/>
</dbReference>
<proteinExistence type="predicted"/>
<accession>A0A5C1A828</accession>
<dbReference type="EMBL" id="CP042425">
    <property type="protein sequence ID" value="QEL14655.1"/>
    <property type="molecule type" value="Genomic_DNA"/>
</dbReference>
<name>A0A5C1A828_9BACT</name>
<gene>
    <name evidence="2" type="ORF">PX52LOC_01548</name>
</gene>
<feature type="compositionally biased region" description="Basic residues" evidence="1">
    <location>
        <begin position="172"/>
        <end position="184"/>
    </location>
</feature>
<organism evidence="2 3">
    <name type="scientific">Limnoglobus roseus</name>
    <dbReference type="NCBI Taxonomy" id="2598579"/>
    <lineage>
        <taxon>Bacteria</taxon>
        <taxon>Pseudomonadati</taxon>
        <taxon>Planctomycetota</taxon>
        <taxon>Planctomycetia</taxon>
        <taxon>Gemmatales</taxon>
        <taxon>Gemmataceae</taxon>
        <taxon>Limnoglobus</taxon>
    </lineage>
</organism>
<reference evidence="3" key="1">
    <citation type="submission" date="2019-08" db="EMBL/GenBank/DDBJ databases">
        <title>Limnoglobus roseus gen. nov., sp. nov., a novel freshwater planctomycete with a giant genome from the family Gemmataceae.</title>
        <authorList>
            <person name="Kulichevskaya I.S."/>
            <person name="Naumoff D.G."/>
            <person name="Miroshnikov K."/>
            <person name="Ivanova A."/>
            <person name="Philippov D.A."/>
            <person name="Hakobyan A."/>
            <person name="Rijpstra I.C."/>
            <person name="Sinninghe Damste J.S."/>
            <person name="Liesack W."/>
            <person name="Dedysh S.N."/>
        </authorList>
    </citation>
    <scope>NUCLEOTIDE SEQUENCE [LARGE SCALE GENOMIC DNA]</scope>
    <source>
        <strain evidence="3">PX52</strain>
    </source>
</reference>
<dbReference type="KEGG" id="lrs:PX52LOC_01548"/>
<dbReference type="AlphaFoldDB" id="A0A5C1A828"/>
<keyword evidence="3" id="KW-1185">Reference proteome</keyword>
<evidence type="ECO:0000313" key="3">
    <source>
        <dbReference type="Proteomes" id="UP000324974"/>
    </source>
</evidence>
<evidence type="ECO:0000256" key="1">
    <source>
        <dbReference type="SAM" id="MobiDB-lite"/>
    </source>
</evidence>
<evidence type="ECO:0000313" key="2">
    <source>
        <dbReference type="EMBL" id="QEL14655.1"/>
    </source>
</evidence>
<feature type="region of interest" description="Disordered" evidence="1">
    <location>
        <begin position="151"/>
        <end position="184"/>
    </location>
</feature>
<protein>
    <submittedName>
        <fullName evidence="2">Uncharacterized protein</fullName>
    </submittedName>
</protein>